<organism evidence="1 2">
    <name type="scientific">Plasmodiophora brassicae</name>
    <name type="common">Clubroot disease agent</name>
    <dbReference type="NCBI Taxonomy" id="37360"/>
    <lineage>
        <taxon>Eukaryota</taxon>
        <taxon>Sar</taxon>
        <taxon>Rhizaria</taxon>
        <taxon>Endomyxa</taxon>
        <taxon>Phytomyxea</taxon>
        <taxon>Plasmodiophorida</taxon>
        <taxon>Plasmodiophoridae</taxon>
        <taxon>Plasmodiophora</taxon>
    </lineage>
</organism>
<dbReference type="Proteomes" id="UP000290189">
    <property type="component" value="Unassembled WGS sequence"/>
</dbReference>
<accession>A0A3P3YG58</accession>
<keyword evidence="1" id="KW-0496">Mitochondrion</keyword>
<gene>
    <name evidence="1" type="ORF">PLBR_LOCUS6376</name>
</gene>
<sequence>MFQSRFLLCTGAWREQVRGLKWTNPSVRLAGLDILNHAIEQMVQFGLLLCLLTADQDEVRRNEDASNNGQSDCA</sequence>
<protein>
    <submittedName>
        <fullName evidence="1">Uncharacterized protein</fullName>
    </submittedName>
</protein>
<reference evidence="1 2" key="1">
    <citation type="submission" date="2018-03" db="EMBL/GenBank/DDBJ databases">
        <authorList>
            <person name="Fogelqvist J."/>
        </authorList>
    </citation>
    <scope>NUCLEOTIDE SEQUENCE [LARGE SCALE GENOMIC DNA]</scope>
</reference>
<dbReference type="EMBL" id="OVEO01000011">
    <property type="protein sequence ID" value="SPQ99161.1"/>
    <property type="molecule type" value="Genomic_DNA"/>
</dbReference>
<evidence type="ECO:0000313" key="1">
    <source>
        <dbReference type="EMBL" id="SPQ99161.1"/>
    </source>
</evidence>
<dbReference type="AlphaFoldDB" id="A0A3P3YG58"/>
<geneLocation type="mitochondrion" evidence="1"/>
<proteinExistence type="predicted"/>
<evidence type="ECO:0000313" key="2">
    <source>
        <dbReference type="Proteomes" id="UP000290189"/>
    </source>
</evidence>
<name>A0A3P3YG58_PLABS</name>